<dbReference type="Gene3D" id="1.20.1090.10">
    <property type="entry name" value="Dehydroquinate synthase-like - alpha domain"/>
    <property type="match status" value="1"/>
</dbReference>
<evidence type="ECO:0000256" key="14">
    <source>
        <dbReference type="ARBA" id="ARBA00023141"/>
    </source>
</evidence>
<evidence type="ECO:0000256" key="12">
    <source>
        <dbReference type="ARBA" id="ARBA00022833"/>
    </source>
</evidence>
<reference evidence="20 21" key="1">
    <citation type="journal article" date="2018" name="Nat. Biotechnol.">
        <title>A standardized bacterial taxonomy based on genome phylogeny substantially revises the tree of life.</title>
        <authorList>
            <person name="Parks D.H."/>
            <person name="Chuvochina M."/>
            <person name="Waite D.W."/>
            <person name="Rinke C."/>
            <person name="Skarshewski A."/>
            <person name="Chaumeil P.A."/>
            <person name="Hugenholtz P."/>
        </authorList>
    </citation>
    <scope>NUCLEOTIDE SEQUENCE [LARGE SCALE GENOMIC DNA]</scope>
    <source>
        <strain evidence="20">UBA10948</strain>
    </source>
</reference>
<dbReference type="GO" id="GO:0003856">
    <property type="term" value="F:3-dehydroquinate synthase activity"/>
    <property type="evidence" value="ECO:0007669"/>
    <property type="project" value="UniProtKB-UniRule"/>
</dbReference>
<dbReference type="GO" id="GO:0009423">
    <property type="term" value="P:chorismate biosynthetic process"/>
    <property type="evidence" value="ECO:0007669"/>
    <property type="project" value="UniProtKB-UniRule"/>
</dbReference>
<dbReference type="Pfam" id="PF01761">
    <property type="entry name" value="DHQ_synthase"/>
    <property type="match status" value="1"/>
</dbReference>
<evidence type="ECO:0000256" key="9">
    <source>
        <dbReference type="ARBA" id="ARBA00022605"/>
    </source>
</evidence>
<dbReference type="InterPro" id="IPR030963">
    <property type="entry name" value="DHQ_synth_fam"/>
</dbReference>
<evidence type="ECO:0000313" key="20">
    <source>
        <dbReference type="EMBL" id="HBK52574.1"/>
    </source>
</evidence>
<feature type="binding site" evidence="17">
    <location>
        <position position="251"/>
    </location>
    <ligand>
        <name>Zn(2+)</name>
        <dbReference type="ChEBI" id="CHEBI:29105"/>
    </ligand>
</feature>
<feature type="binding site" evidence="17">
    <location>
        <position position="268"/>
    </location>
    <ligand>
        <name>Zn(2+)</name>
        <dbReference type="ChEBI" id="CHEBI:29105"/>
    </ligand>
</feature>
<dbReference type="PIRSF" id="PIRSF001455">
    <property type="entry name" value="DHQ_synth"/>
    <property type="match status" value="1"/>
</dbReference>
<comment type="cofactor">
    <cofactor evidence="17">
        <name>Co(2+)</name>
        <dbReference type="ChEBI" id="CHEBI:48828"/>
    </cofactor>
    <cofactor evidence="17">
        <name>Zn(2+)</name>
        <dbReference type="ChEBI" id="CHEBI:29105"/>
    </cofactor>
    <text evidence="17">Binds 1 divalent metal cation per subunit. Can use either Co(2+) or Zn(2+).</text>
</comment>
<sequence>MDSLRELEVSLGERSYPIYIEGGSLKSSGVLLRQVSRTEKILLVSNPTVFTLYGLEVQEAMEEQGFSVSVVLMPDGEQYKNQEEAFKVLDQAVEAQLERSSVLVALGGGVVGDLAGLVAALYQRGIDYVQIPTTLLSQVDSSVGGKVAINHPRGKNLMGAFHQPRMVIIDYLTLATLDKREYKSGLAEVVKYGIIHDIDFFDYLESHTEAIKAQEAGSLEKIIYESCRIKSEVVAKDERETGLRTILNLGHTFGHSLEKLGNYSRLRHGEAVAMGTIAASFLAREKNYLTPDELERIIKLYQCLGIPTRWPDFEPPAIYEGMLNDKKVINNKLRLVLPRGIGNFVLSEDISREELLAAIRQAQSSS</sequence>
<comment type="pathway">
    <text evidence="4 17">Metabolic intermediate biosynthesis; chorismate biosynthesis; chorismate from D-erythrose 4-phosphate and phosphoenolpyruvate: step 2/7.</text>
</comment>
<dbReference type="Proteomes" id="UP000263273">
    <property type="component" value="Unassembled WGS sequence"/>
</dbReference>
<comment type="catalytic activity">
    <reaction evidence="1 17">
        <text>7-phospho-2-dehydro-3-deoxy-D-arabino-heptonate = 3-dehydroquinate + phosphate</text>
        <dbReference type="Rhea" id="RHEA:21968"/>
        <dbReference type="ChEBI" id="CHEBI:32364"/>
        <dbReference type="ChEBI" id="CHEBI:43474"/>
        <dbReference type="ChEBI" id="CHEBI:58394"/>
        <dbReference type="EC" id="4.2.3.4"/>
    </reaction>
</comment>
<organism evidence="20 21">
    <name type="scientific">Syntrophomonas wolfei</name>
    <dbReference type="NCBI Taxonomy" id="863"/>
    <lineage>
        <taxon>Bacteria</taxon>
        <taxon>Bacillati</taxon>
        <taxon>Bacillota</taxon>
        <taxon>Clostridia</taxon>
        <taxon>Eubacteriales</taxon>
        <taxon>Syntrophomonadaceae</taxon>
        <taxon>Syntrophomonas</taxon>
    </lineage>
</organism>
<dbReference type="RefSeq" id="WP_276618879.1">
    <property type="nucleotide sequence ID" value="NZ_DHSN01000008.1"/>
</dbReference>
<keyword evidence="16 17" id="KW-0170">Cobalt</keyword>
<keyword evidence="11 17" id="KW-0547">Nucleotide-binding</keyword>
<dbReference type="PANTHER" id="PTHR43622:SF7">
    <property type="entry name" value="3-DEHYDROQUINATE SYNTHASE, CHLOROPLASTIC"/>
    <property type="match status" value="1"/>
</dbReference>
<evidence type="ECO:0000256" key="1">
    <source>
        <dbReference type="ARBA" id="ARBA00001393"/>
    </source>
</evidence>
<dbReference type="GO" id="GO:0005737">
    <property type="term" value="C:cytoplasm"/>
    <property type="evidence" value="ECO:0007669"/>
    <property type="project" value="UniProtKB-SubCell"/>
</dbReference>
<evidence type="ECO:0000256" key="5">
    <source>
        <dbReference type="ARBA" id="ARBA00005412"/>
    </source>
</evidence>
<proteinExistence type="inferred from homology"/>
<feature type="binding site" evidence="17">
    <location>
        <position position="188"/>
    </location>
    <ligand>
        <name>Zn(2+)</name>
        <dbReference type="ChEBI" id="CHEBI:29105"/>
    </ligand>
</feature>
<keyword evidence="13 17" id="KW-0520">NAD</keyword>
<feature type="domain" description="3-dehydroquinate synthase C-terminal" evidence="19">
    <location>
        <begin position="185"/>
        <end position="328"/>
    </location>
</feature>
<dbReference type="GO" id="GO:0046872">
    <property type="term" value="F:metal ion binding"/>
    <property type="evidence" value="ECO:0007669"/>
    <property type="project" value="UniProtKB-KW"/>
</dbReference>
<evidence type="ECO:0000256" key="6">
    <source>
        <dbReference type="ARBA" id="ARBA00013031"/>
    </source>
</evidence>
<feature type="binding site" evidence="17">
    <location>
        <begin position="75"/>
        <end position="80"/>
    </location>
    <ligand>
        <name>NAD(+)</name>
        <dbReference type="ChEBI" id="CHEBI:57540"/>
    </ligand>
</feature>
<keyword evidence="8 17" id="KW-0963">Cytoplasm</keyword>
<feature type="binding site" evidence="17">
    <location>
        <position position="146"/>
    </location>
    <ligand>
        <name>NAD(+)</name>
        <dbReference type="ChEBI" id="CHEBI:57540"/>
    </ligand>
</feature>
<feature type="binding site" evidence="17">
    <location>
        <begin position="173"/>
        <end position="176"/>
    </location>
    <ligand>
        <name>NAD(+)</name>
        <dbReference type="ChEBI" id="CHEBI:57540"/>
    </ligand>
</feature>
<keyword evidence="14 17" id="KW-0057">Aromatic amino acid biosynthesis</keyword>
<dbReference type="EC" id="4.2.3.4" evidence="6 17"/>
<dbReference type="InterPro" id="IPR056179">
    <property type="entry name" value="DHQS_C"/>
</dbReference>
<evidence type="ECO:0000259" key="18">
    <source>
        <dbReference type="Pfam" id="PF01761"/>
    </source>
</evidence>
<dbReference type="HAMAP" id="MF_00110">
    <property type="entry name" value="DHQ_synthase"/>
    <property type="match status" value="1"/>
</dbReference>
<evidence type="ECO:0000256" key="7">
    <source>
        <dbReference type="ARBA" id="ARBA00017684"/>
    </source>
</evidence>
<dbReference type="NCBIfam" id="TIGR01357">
    <property type="entry name" value="aroB"/>
    <property type="match status" value="1"/>
</dbReference>
<dbReference type="Gene3D" id="3.40.50.1970">
    <property type="match status" value="1"/>
</dbReference>
<comment type="function">
    <text evidence="17">Catalyzes the conversion of 3-deoxy-D-arabino-heptulosonate 7-phosphate (DAHP) to dehydroquinate (DHQ).</text>
</comment>
<dbReference type="InterPro" id="IPR016037">
    <property type="entry name" value="DHQ_synth_AroB"/>
</dbReference>
<feature type="binding site" evidence="17">
    <location>
        <position position="155"/>
    </location>
    <ligand>
        <name>NAD(+)</name>
        <dbReference type="ChEBI" id="CHEBI:57540"/>
    </ligand>
</feature>
<evidence type="ECO:0000259" key="19">
    <source>
        <dbReference type="Pfam" id="PF24621"/>
    </source>
</evidence>
<evidence type="ECO:0000256" key="2">
    <source>
        <dbReference type="ARBA" id="ARBA00001911"/>
    </source>
</evidence>
<comment type="caution">
    <text evidence="20">The sequence shown here is derived from an EMBL/GenBank/DDBJ whole genome shotgun (WGS) entry which is preliminary data.</text>
</comment>
<dbReference type="FunFam" id="3.40.50.1970:FF:000001">
    <property type="entry name" value="3-dehydroquinate synthase"/>
    <property type="match status" value="1"/>
</dbReference>
<protein>
    <recommendedName>
        <fullName evidence="7 17">3-dehydroquinate synthase</fullName>
        <shortName evidence="17">DHQS</shortName>
        <ecNumber evidence="6 17">4.2.3.4</ecNumber>
    </recommendedName>
</protein>
<dbReference type="InterPro" id="IPR030960">
    <property type="entry name" value="DHQS/DOIS_N"/>
</dbReference>
<dbReference type="GO" id="GO:0000166">
    <property type="term" value="F:nucleotide binding"/>
    <property type="evidence" value="ECO:0007669"/>
    <property type="project" value="UniProtKB-KW"/>
</dbReference>
<comment type="subcellular location">
    <subcellularLocation>
        <location evidence="3 17">Cytoplasm</location>
    </subcellularLocation>
</comment>
<keyword evidence="10 17" id="KW-0479">Metal-binding</keyword>
<keyword evidence="12 17" id="KW-0862">Zinc</keyword>
<dbReference type="AlphaFoldDB" id="A0A354YTQ3"/>
<feature type="binding site" evidence="17">
    <location>
        <begin position="133"/>
        <end position="134"/>
    </location>
    <ligand>
        <name>NAD(+)</name>
        <dbReference type="ChEBI" id="CHEBI:57540"/>
    </ligand>
</feature>
<keyword evidence="15 17" id="KW-0456">Lyase</keyword>
<evidence type="ECO:0000313" key="21">
    <source>
        <dbReference type="Proteomes" id="UP000263273"/>
    </source>
</evidence>
<feature type="domain" description="3-dehydroquinate synthase N-terminal" evidence="18">
    <location>
        <begin position="71"/>
        <end position="183"/>
    </location>
</feature>
<evidence type="ECO:0000256" key="3">
    <source>
        <dbReference type="ARBA" id="ARBA00004496"/>
    </source>
</evidence>
<dbReference type="PANTHER" id="PTHR43622">
    <property type="entry name" value="3-DEHYDROQUINATE SYNTHASE"/>
    <property type="match status" value="1"/>
</dbReference>
<evidence type="ECO:0000256" key="11">
    <source>
        <dbReference type="ARBA" id="ARBA00022741"/>
    </source>
</evidence>
<gene>
    <name evidence="17" type="primary">aroB</name>
    <name evidence="20" type="ORF">DDZ44_01365</name>
</gene>
<evidence type="ECO:0000256" key="10">
    <source>
        <dbReference type="ARBA" id="ARBA00022723"/>
    </source>
</evidence>
<dbReference type="InterPro" id="IPR050071">
    <property type="entry name" value="Dehydroquinate_synthase"/>
</dbReference>
<dbReference type="EMBL" id="DNZF01000032">
    <property type="protein sequence ID" value="HBK52574.1"/>
    <property type="molecule type" value="Genomic_DNA"/>
</dbReference>
<evidence type="ECO:0000256" key="16">
    <source>
        <dbReference type="ARBA" id="ARBA00023285"/>
    </source>
</evidence>
<dbReference type="UniPathway" id="UPA00053">
    <property type="reaction ID" value="UER00085"/>
</dbReference>
<keyword evidence="9 17" id="KW-0028">Amino-acid biosynthesis</keyword>
<dbReference type="CDD" id="cd08195">
    <property type="entry name" value="DHQS"/>
    <property type="match status" value="1"/>
</dbReference>
<evidence type="ECO:0000256" key="8">
    <source>
        <dbReference type="ARBA" id="ARBA00022490"/>
    </source>
</evidence>
<evidence type="ECO:0000256" key="4">
    <source>
        <dbReference type="ARBA" id="ARBA00004661"/>
    </source>
</evidence>
<evidence type="ECO:0000256" key="15">
    <source>
        <dbReference type="ARBA" id="ARBA00023239"/>
    </source>
</evidence>
<name>A0A354YTQ3_9FIRM</name>
<dbReference type="GO" id="GO:0009073">
    <property type="term" value="P:aromatic amino acid family biosynthetic process"/>
    <property type="evidence" value="ECO:0007669"/>
    <property type="project" value="UniProtKB-KW"/>
</dbReference>
<comment type="similarity">
    <text evidence="5 17">Belongs to the sugar phosphate cyclases superfamily. Dehydroquinate synthase family.</text>
</comment>
<evidence type="ECO:0000256" key="13">
    <source>
        <dbReference type="ARBA" id="ARBA00023027"/>
    </source>
</evidence>
<accession>A0A354YTQ3</accession>
<dbReference type="Pfam" id="PF24621">
    <property type="entry name" value="DHQS_C"/>
    <property type="match status" value="1"/>
</dbReference>
<dbReference type="STRING" id="378794.GCA_001570625_02403"/>
<dbReference type="SUPFAM" id="SSF56796">
    <property type="entry name" value="Dehydroquinate synthase-like"/>
    <property type="match status" value="1"/>
</dbReference>
<comment type="cofactor">
    <cofactor evidence="2 17">
        <name>NAD(+)</name>
        <dbReference type="ChEBI" id="CHEBI:57540"/>
    </cofactor>
</comment>
<dbReference type="GO" id="GO:0008652">
    <property type="term" value="P:amino acid biosynthetic process"/>
    <property type="evidence" value="ECO:0007669"/>
    <property type="project" value="UniProtKB-KW"/>
</dbReference>
<feature type="binding site" evidence="17">
    <location>
        <begin position="109"/>
        <end position="113"/>
    </location>
    <ligand>
        <name>NAD(+)</name>
        <dbReference type="ChEBI" id="CHEBI:57540"/>
    </ligand>
</feature>
<evidence type="ECO:0000256" key="17">
    <source>
        <dbReference type="HAMAP-Rule" id="MF_00110"/>
    </source>
</evidence>